<proteinExistence type="predicted"/>
<sequence>MNIDSFNYKEFLPFYLTEDQKIGLANALKDFSDTSLVFTNKYPNDTLQGDLWEKTPYMDFVSGRKDEIHVFVLSNSCDVDPSNSRDFPVFITYAPVINFSAYENALVAKGFDAQVVAAKMFAIRGQKITNMMFLPAEGKVDVESIVLLDRAISVPYKAFADAPNSQKLTSLNQFGHYLLSFKLSIHFCRMHEGLARG</sequence>
<reference evidence="1" key="1">
    <citation type="submission" date="2012-11" db="EMBL/GenBank/DDBJ databases">
        <authorList>
            <person name="Butler M."/>
            <person name="Stockwell P."/>
            <person name="Black M."/>
            <person name="Day R."/>
            <person name="Zhao Z."/>
            <person name="Huang L."/>
            <person name="Lamont I."/>
            <person name="Poulter R."/>
        </authorList>
    </citation>
    <scope>NUCLEOTIDE SEQUENCE</scope>
    <source>
        <strain evidence="1">ICMP19455</strain>
    </source>
</reference>
<protein>
    <submittedName>
        <fullName evidence="1">Uncharacterized protein</fullName>
    </submittedName>
</protein>
<evidence type="ECO:0000313" key="1">
    <source>
        <dbReference type="EMBL" id="AGE82553.1"/>
    </source>
</evidence>
<accession>M1JA80</accession>
<name>M1JA80_PSESF</name>
<organism evidence="1">
    <name type="scientific">Pseudomonas syringae pv. actinidiae</name>
    <dbReference type="NCBI Taxonomy" id="103796"/>
    <lineage>
        <taxon>Bacteria</taxon>
        <taxon>Pseudomonadati</taxon>
        <taxon>Pseudomonadota</taxon>
        <taxon>Gammaproteobacteria</taxon>
        <taxon>Pseudomonadales</taxon>
        <taxon>Pseudomonadaceae</taxon>
        <taxon>Pseudomonas</taxon>
        <taxon>Pseudomonas syringae</taxon>
    </lineage>
</organism>
<reference evidence="1" key="2">
    <citation type="journal article" date="2013" name="PLoS ONE">
        <title>Pseudomonas syringae pv. actinidiae from Recent Outbreaks of Kiwifruit Bacterial Canker Belong to Different Clones that Originated in China.</title>
        <authorList>
            <person name="Butler M.I."/>
            <person name="Stockwell P.A."/>
            <person name="Black M.A."/>
            <person name="Day R.C."/>
            <person name="Lamont I.L."/>
            <person name="Poulter R.T.M."/>
        </authorList>
    </citation>
    <scope>NUCLEOTIDE SEQUENCE</scope>
    <source>
        <strain evidence="1">ICMP19455</strain>
    </source>
</reference>
<dbReference type="RefSeq" id="WP_017707766.1">
    <property type="nucleotide sequence ID" value="NZ_CP186534.1"/>
</dbReference>
<dbReference type="AlphaFoldDB" id="M1JA80"/>
<dbReference type="EMBL" id="KC148188">
    <property type="protein sequence ID" value="AGE82553.1"/>
    <property type="molecule type" value="Genomic_DNA"/>
</dbReference>